<evidence type="ECO:0000313" key="1">
    <source>
        <dbReference type="EMBL" id="CAH2063454.1"/>
    </source>
</evidence>
<protein>
    <submittedName>
        <fullName evidence="1">Uncharacterized protein</fullName>
    </submittedName>
</protein>
<organism evidence="1 2">
    <name type="scientific">Iphiclides podalirius</name>
    <name type="common">scarce swallowtail</name>
    <dbReference type="NCBI Taxonomy" id="110791"/>
    <lineage>
        <taxon>Eukaryota</taxon>
        <taxon>Metazoa</taxon>
        <taxon>Ecdysozoa</taxon>
        <taxon>Arthropoda</taxon>
        <taxon>Hexapoda</taxon>
        <taxon>Insecta</taxon>
        <taxon>Pterygota</taxon>
        <taxon>Neoptera</taxon>
        <taxon>Endopterygota</taxon>
        <taxon>Lepidoptera</taxon>
        <taxon>Glossata</taxon>
        <taxon>Ditrysia</taxon>
        <taxon>Papilionoidea</taxon>
        <taxon>Papilionidae</taxon>
        <taxon>Papilioninae</taxon>
        <taxon>Iphiclides</taxon>
    </lineage>
</organism>
<name>A0ABN8IUP6_9NEOP</name>
<proteinExistence type="predicted"/>
<evidence type="ECO:0000313" key="2">
    <source>
        <dbReference type="Proteomes" id="UP000837857"/>
    </source>
</evidence>
<dbReference type="EMBL" id="OW152815">
    <property type="protein sequence ID" value="CAH2063454.1"/>
    <property type="molecule type" value="Genomic_DNA"/>
</dbReference>
<keyword evidence="2" id="KW-1185">Reference proteome</keyword>
<sequence length="117" mass="13656">MKRFPRHRITWGYEICSGRDVGRGLTNSPPLECDWFPGGPSLVPFATDYPNREKQREVESIDWPLTKTSDAPPLRRFRRGSFRSTRGGKFHLHRKLMESRREIGKQTAGDFARSRYC</sequence>
<accession>A0ABN8IUP6</accession>
<feature type="non-terminal residue" evidence="1">
    <location>
        <position position="117"/>
    </location>
</feature>
<dbReference type="Proteomes" id="UP000837857">
    <property type="component" value="Chromosome 3"/>
</dbReference>
<gene>
    <name evidence="1" type="ORF">IPOD504_LOCUS12529</name>
</gene>
<reference evidence="1" key="1">
    <citation type="submission" date="2022-03" db="EMBL/GenBank/DDBJ databases">
        <authorList>
            <person name="Martin H S."/>
        </authorList>
    </citation>
    <scope>NUCLEOTIDE SEQUENCE</scope>
</reference>